<gene>
    <name evidence="10" type="ORF">NEOLI_002041</name>
</gene>
<dbReference type="InterPro" id="IPR005829">
    <property type="entry name" value="Sugar_transporter_CS"/>
</dbReference>
<evidence type="ECO:0000256" key="5">
    <source>
        <dbReference type="ARBA" id="ARBA00022989"/>
    </source>
</evidence>
<dbReference type="InterPro" id="IPR020846">
    <property type="entry name" value="MFS_dom"/>
</dbReference>
<dbReference type="InterPro" id="IPR003663">
    <property type="entry name" value="Sugar/inositol_transpt"/>
</dbReference>
<dbReference type="PANTHER" id="PTHR48022:SF80">
    <property type="entry name" value="SUGAR TRANSPORTER, PUTATIVE (AFU_ORTHOLOGUE AFUA_3G12170)-RELATED"/>
    <property type="match status" value="1"/>
</dbReference>
<evidence type="ECO:0000256" key="4">
    <source>
        <dbReference type="ARBA" id="ARBA00022692"/>
    </source>
</evidence>
<accession>A0A1U7LJ99</accession>
<dbReference type="EMBL" id="LXFE01003019">
    <property type="protein sequence ID" value="OLL22601.1"/>
    <property type="molecule type" value="Genomic_DNA"/>
</dbReference>
<feature type="transmembrane region" description="Helical" evidence="8">
    <location>
        <begin position="254"/>
        <end position="276"/>
    </location>
</feature>
<feature type="transmembrane region" description="Helical" evidence="8">
    <location>
        <begin position="99"/>
        <end position="122"/>
    </location>
</feature>
<evidence type="ECO:0000313" key="10">
    <source>
        <dbReference type="EMBL" id="OLL22601.1"/>
    </source>
</evidence>
<evidence type="ECO:0000259" key="9">
    <source>
        <dbReference type="PROSITE" id="PS50850"/>
    </source>
</evidence>
<evidence type="ECO:0000256" key="8">
    <source>
        <dbReference type="SAM" id="Phobius"/>
    </source>
</evidence>
<dbReference type="OrthoDB" id="6612291at2759"/>
<evidence type="ECO:0000256" key="1">
    <source>
        <dbReference type="ARBA" id="ARBA00004141"/>
    </source>
</evidence>
<dbReference type="NCBIfam" id="TIGR00879">
    <property type="entry name" value="SP"/>
    <property type="match status" value="1"/>
</dbReference>
<dbReference type="GO" id="GO:0005351">
    <property type="term" value="F:carbohydrate:proton symporter activity"/>
    <property type="evidence" value="ECO:0007669"/>
    <property type="project" value="TreeGrafter"/>
</dbReference>
<evidence type="ECO:0000256" key="3">
    <source>
        <dbReference type="ARBA" id="ARBA00022448"/>
    </source>
</evidence>
<dbReference type="Proteomes" id="UP000186594">
    <property type="component" value="Unassembled WGS sequence"/>
</dbReference>
<keyword evidence="5 8" id="KW-1133">Transmembrane helix</keyword>
<sequence length="436" mass="48415">MGLVITIICALAAAVGGFLFGYDSGVISETLVQETFISKFNLSSSQEGGIVSVFAAGAFFGAAMAGWLADRYGRVRTIFIGAVICTNGCALQASGQNFVMILFGRLIAGFSIGQLSMIVPMYQAEISPPKHRGFLSGLQQQMIGLGFIASNWVGYGSAHVKGSAFQWRFPLAVQCCFSIMLIVFTFFLPESPRYLVKMNRGDEAKQVLRRLHYDGKNDDWINLEYSEISHQIQSERLVQVSLKDLLLQKTYRPYLALGCLTQIFSQCTGINVINYYGPIMYKILGYTGHKIFLLQSIYGVVGPIANFFFITCIIDRFGRKRPLIYGSLGLATVLLIECIVNTKYEPRDGVATNKNAQSTGLAMIWLATKSRYYLLFVVLNVVSATTVFLFFPETKGKTLEEMDKLFTDQAAPPTRENPPQSIEKLSIEYLKDIGKE</sequence>
<comment type="subcellular location">
    <subcellularLocation>
        <location evidence="1">Membrane</location>
        <topology evidence="1">Multi-pass membrane protein</topology>
    </subcellularLocation>
</comment>
<reference evidence="10 11" key="1">
    <citation type="submission" date="2016-04" db="EMBL/GenBank/DDBJ databases">
        <title>Evolutionary innovation and constraint leading to complex multicellularity in the Ascomycota.</title>
        <authorList>
            <person name="Cisse O."/>
            <person name="Nguyen A."/>
            <person name="Hewitt D.A."/>
            <person name="Jedd G."/>
            <person name="Stajich J.E."/>
        </authorList>
    </citation>
    <scope>NUCLEOTIDE SEQUENCE [LARGE SCALE GENOMIC DNA]</scope>
    <source>
        <strain evidence="10 11">DAH-3</strain>
    </source>
</reference>
<feature type="transmembrane region" description="Helical" evidence="8">
    <location>
        <begin position="372"/>
        <end position="391"/>
    </location>
</feature>
<feature type="transmembrane region" description="Helical" evidence="8">
    <location>
        <begin position="167"/>
        <end position="188"/>
    </location>
</feature>
<keyword evidence="3 7" id="KW-0813">Transport</keyword>
<keyword evidence="11" id="KW-1185">Reference proteome</keyword>
<evidence type="ECO:0000256" key="7">
    <source>
        <dbReference type="RuleBase" id="RU003346"/>
    </source>
</evidence>
<dbReference type="GO" id="GO:0005886">
    <property type="term" value="C:plasma membrane"/>
    <property type="evidence" value="ECO:0007669"/>
    <property type="project" value="UniProtKB-ARBA"/>
</dbReference>
<dbReference type="InterPro" id="IPR036259">
    <property type="entry name" value="MFS_trans_sf"/>
</dbReference>
<dbReference type="PROSITE" id="PS50850">
    <property type="entry name" value="MFS"/>
    <property type="match status" value="1"/>
</dbReference>
<name>A0A1U7LJ99_NEOID</name>
<evidence type="ECO:0000256" key="6">
    <source>
        <dbReference type="ARBA" id="ARBA00023136"/>
    </source>
</evidence>
<keyword evidence="6 8" id="KW-0472">Membrane</keyword>
<comment type="similarity">
    <text evidence="2 7">Belongs to the major facilitator superfamily. Sugar transporter (TC 2.A.1.1) family.</text>
</comment>
<dbReference type="InterPro" id="IPR050360">
    <property type="entry name" value="MFS_Sugar_Transporters"/>
</dbReference>
<dbReference type="PROSITE" id="PS00217">
    <property type="entry name" value="SUGAR_TRANSPORT_2"/>
    <property type="match status" value="1"/>
</dbReference>
<dbReference type="AlphaFoldDB" id="A0A1U7LJ99"/>
<organism evidence="10 11">
    <name type="scientific">Neolecta irregularis (strain DAH-3)</name>
    <dbReference type="NCBI Taxonomy" id="1198029"/>
    <lineage>
        <taxon>Eukaryota</taxon>
        <taxon>Fungi</taxon>
        <taxon>Dikarya</taxon>
        <taxon>Ascomycota</taxon>
        <taxon>Taphrinomycotina</taxon>
        <taxon>Neolectales</taxon>
        <taxon>Neolectaceae</taxon>
        <taxon>Neolecta</taxon>
    </lineage>
</organism>
<dbReference type="OMA" id="NIMYEAL"/>
<feature type="transmembrane region" description="Helical" evidence="8">
    <location>
        <begin position="323"/>
        <end position="342"/>
    </location>
</feature>
<feature type="transmembrane region" description="Helical" evidence="8">
    <location>
        <begin position="296"/>
        <end position="314"/>
    </location>
</feature>
<feature type="domain" description="Major facilitator superfamily (MFS) profile" evidence="9">
    <location>
        <begin position="9"/>
        <end position="436"/>
    </location>
</feature>
<dbReference type="SUPFAM" id="SSF103473">
    <property type="entry name" value="MFS general substrate transporter"/>
    <property type="match status" value="1"/>
</dbReference>
<protein>
    <submittedName>
        <fullName evidence="10">High-affinity glucose transporter</fullName>
    </submittedName>
</protein>
<keyword evidence="10" id="KW-0762">Sugar transport</keyword>
<dbReference type="PANTHER" id="PTHR48022">
    <property type="entry name" value="PLASTIDIC GLUCOSE TRANSPORTER 4"/>
    <property type="match status" value="1"/>
</dbReference>
<keyword evidence="4 8" id="KW-0812">Transmembrane</keyword>
<dbReference type="STRING" id="1198029.A0A1U7LJ99"/>
<dbReference type="InterPro" id="IPR005828">
    <property type="entry name" value="MFS_sugar_transport-like"/>
</dbReference>
<feature type="transmembrane region" description="Helical" evidence="8">
    <location>
        <begin position="48"/>
        <end position="68"/>
    </location>
</feature>
<dbReference type="Gene3D" id="1.20.1250.20">
    <property type="entry name" value="MFS general substrate transporter like domains"/>
    <property type="match status" value="1"/>
</dbReference>
<dbReference type="Pfam" id="PF00083">
    <property type="entry name" value="Sugar_tr"/>
    <property type="match status" value="2"/>
</dbReference>
<evidence type="ECO:0000256" key="2">
    <source>
        <dbReference type="ARBA" id="ARBA00010992"/>
    </source>
</evidence>
<comment type="caution">
    <text evidence="10">The sequence shown here is derived from an EMBL/GenBank/DDBJ whole genome shotgun (WGS) entry which is preliminary data.</text>
</comment>
<proteinExistence type="inferred from homology"/>
<evidence type="ECO:0000313" key="11">
    <source>
        <dbReference type="Proteomes" id="UP000186594"/>
    </source>
</evidence>
<dbReference type="PRINTS" id="PR00171">
    <property type="entry name" value="SUGRTRNSPORT"/>
</dbReference>